<feature type="domain" description="AB hydrolase-1" evidence="3">
    <location>
        <begin position="99"/>
        <end position="345"/>
    </location>
</feature>
<dbReference type="EMBL" id="UFAJ01000328">
    <property type="protein sequence ID" value="SSD60333.1"/>
    <property type="molecule type" value="Genomic_DNA"/>
</dbReference>
<reference evidence="5" key="1">
    <citation type="submission" date="2018-06" db="EMBL/GenBank/DDBJ databases">
        <authorList>
            <person name="Guldener U."/>
        </authorList>
    </citation>
    <scope>NUCLEOTIDE SEQUENCE [LARGE SCALE GENOMIC DNA]</scope>
    <source>
        <strain evidence="5">UTAD17</strain>
    </source>
</reference>
<dbReference type="Proteomes" id="UP000262825">
    <property type="component" value="Unassembled WGS sequence"/>
</dbReference>
<dbReference type="PANTHER" id="PTHR46118:SF4">
    <property type="entry name" value="PROTEIN ABHD11"/>
    <property type="match status" value="1"/>
</dbReference>
<dbReference type="GO" id="GO:0052689">
    <property type="term" value="F:carboxylic ester hydrolase activity"/>
    <property type="evidence" value="ECO:0007669"/>
    <property type="project" value="TreeGrafter"/>
</dbReference>
<dbReference type="OrthoDB" id="8119704at2759"/>
<dbReference type="GO" id="GO:0005739">
    <property type="term" value="C:mitochondrion"/>
    <property type="evidence" value="ECO:0007669"/>
    <property type="project" value="TreeGrafter"/>
</dbReference>
<evidence type="ECO:0000256" key="2">
    <source>
        <dbReference type="ARBA" id="ARBA00022801"/>
    </source>
</evidence>
<name>A0A376B6M0_9ASCO</name>
<sequence>MNKRTFSLFSQSKLFITFNKKTVLNTANPPFFNRASQSCYSTGPLYTNHNNAAKTKTTQGVYGSTEVFNEDLCADNIQTVPLAYETHKYSDNSDELHSPLIVLHGLFGSKASNRTMARKLKETLKRNVYCLDLRNHGDSPHISRHDYPAMAADVERWIHDFGKSTFKKNKPIIVGHSMGAKCAMSVVLRKPNLCKMLCVIDNAPVATMPTIQFPRYVKQLLKIVHDPNVHTNKQCLEILDKVEKNPVVKNFLMTVLTKYKDPETGLIRYKSKIPLGILNDAITKGNISNWEFNSWIHRWNGPSLFIRGTKSSYCCDEYLVDVGRFFPNFEVFDIEGTHWVNTEKPDECASAITNFVERHEDL</sequence>
<accession>A0A376B6M0</accession>
<gene>
    <name evidence="4" type="ORF">SCODWIG_02094</name>
</gene>
<dbReference type="Pfam" id="PF00561">
    <property type="entry name" value="Abhydrolase_1"/>
    <property type="match status" value="1"/>
</dbReference>
<comment type="similarity">
    <text evidence="1">Belongs to the AB hydrolase superfamily.</text>
</comment>
<proteinExistence type="inferred from homology"/>
<dbReference type="AlphaFoldDB" id="A0A376B6M0"/>
<organism evidence="4 5">
    <name type="scientific">Saccharomycodes ludwigii</name>
    <dbReference type="NCBI Taxonomy" id="36035"/>
    <lineage>
        <taxon>Eukaryota</taxon>
        <taxon>Fungi</taxon>
        <taxon>Dikarya</taxon>
        <taxon>Ascomycota</taxon>
        <taxon>Saccharomycotina</taxon>
        <taxon>Saccharomycetes</taxon>
        <taxon>Saccharomycodales</taxon>
        <taxon>Saccharomycodaceae</taxon>
        <taxon>Saccharomycodes</taxon>
    </lineage>
</organism>
<protein>
    <submittedName>
        <fullName evidence="4">Related to Abhydrolase domain-containing protein IMO32</fullName>
    </submittedName>
</protein>
<dbReference type="InterPro" id="IPR000073">
    <property type="entry name" value="AB_hydrolase_1"/>
</dbReference>
<dbReference type="PANTHER" id="PTHR46118">
    <property type="entry name" value="PROTEIN ABHD11"/>
    <property type="match status" value="1"/>
</dbReference>
<evidence type="ECO:0000313" key="5">
    <source>
        <dbReference type="Proteomes" id="UP000262825"/>
    </source>
</evidence>
<evidence type="ECO:0000313" key="4">
    <source>
        <dbReference type="EMBL" id="SSD60333.1"/>
    </source>
</evidence>
<dbReference type="Gene3D" id="3.40.50.1820">
    <property type="entry name" value="alpha/beta hydrolase"/>
    <property type="match status" value="1"/>
</dbReference>
<dbReference type="VEuPathDB" id="FungiDB:SCODWIG_02094"/>
<evidence type="ECO:0000256" key="1">
    <source>
        <dbReference type="ARBA" id="ARBA00008645"/>
    </source>
</evidence>
<keyword evidence="5" id="KW-1185">Reference proteome</keyword>
<evidence type="ECO:0000259" key="3">
    <source>
        <dbReference type="Pfam" id="PF00561"/>
    </source>
</evidence>
<dbReference type="SUPFAM" id="SSF53474">
    <property type="entry name" value="alpha/beta-Hydrolases"/>
    <property type="match status" value="1"/>
</dbReference>
<dbReference type="InterPro" id="IPR029058">
    <property type="entry name" value="AB_hydrolase_fold"/>
</dbReference>
<keyword evidence="2 4" id="KW-0378">Hydrolase</keyword>